<dbReference type="CDD" id="cd03747">
    <property type="entry name" value="Ntn_PGA_like"/>
    <property type="match status" value="1"/>
</dbReference>
<dbReference type="EMBL" id="JBHLUD010000004">
    <property type="protein sequence ID" value="MFC0542484.1"/>
    <property type="molecule type" value="Genomic_DNA"/>
</dbReference>
<keyword evidence="3" id="KW-0865">Zymogen</keyword>
<feature type="chain" id="PRO_5045808853" evidence="4">
    <location>
        <begin position="24"/>
        <end position="775"/>
    </location>
</feature>
<dbReference type="InterPro" id="IPR029055">
    <property type="entry name" value="Ntn_hydrolases_N"/>
</dbReference>
<dbReference type="PANTHER" id="PTHR34218">
    <property type="entry name" value="PEPTIDASE S45 PENICILLIN AMIDASE"/>
    <property type="match status" value="1"/>
</dbReference>
<evidence type="ECO:0000256" key="1">
    <source>
        <dbReference type="ARBA" id="ARBA00006586"/>
    </source>
</evidence>
<keyword evidence="2" id="KW-0378">Hydrolase</keyword>
<dbReference type="Gene3D" id="1.10.439.10">
    <property type="entry name" value="Penicillin Amidohydrolase, domain 1"/>
    <property type="match status" value="1"/>
</dbReference>
<sequence>MRRLLVLTAVLTTALGVVTPAAADSVITVPGLREPVQLIDDRWGVPHLFARNTADLFLAQGFNVAKDRLFQIDLARRRGLGLLSEVLGPSYVDQDTAARLFLYRGDMTAEWNSYGPDARLAATQFTAGINAYVDWLAQHPTEMPAEFRKLGYTPSHWSPEDIVRIRSNGLIGNAASEVARSQVACAGGAQADRLRVPLEPAHEETVPAGFDPCSLPADVLRTYQLATQPVAFTGTSVQALTAETPDFTEGSNNWAISPSRTATGRPILANDPHRAYGEPSLRYLVQLSAPGLDAIGAGEPSQPGISLGHTDSIAFGLTVFPTDQEDLYVYQLDPNDPTRYRYGDGWERMTQVTERIPVAGGQTRTVTEQYTRHGPVIKVDAVHHTAYAIRTVWSQPGTAPYLQSLKLLRTKNFTQFTEAMRGWGTPSENQAYADTRGNIGWAPGGLTPKRIGYDGLFPVPGDGRYEWSGFFTGDDLPRSLNPASGLVVTANQMNLPPGYQDKGLGYEWGDAVRYQRITDVLSANAKSTVADSTLLQTDQTSLYAQRIVALLHDLAVPEMIKQWDGVVGVDSAPAALYEVWRKRYLGPALLRAAVPAAASLIVRPNNSALVDALEHPDTWLGGAANRDQLLTSSLAEAYAATSALLGADPSKWKWGDLQFTLFQHPLAPLLSAEDRARFNVGPIRHGGDETTVNASGFQATNFQQTGGPTVRMVFDVGNWDASRAVNSPGQSGDPDSPHYRDLAPLWAAGTTFPLLYSRAAVELNAQDRFLLVPGR</sequence>
<name>A0ABV6MQ88_9PSEU</name>
<dbReference type="InterPro" id="IPR043146">
    <property type="entry name" value="Penicillin_amidase_N_B-knob"/>
</dbReference>
<protein>
    <submittedName>
        <fullName evidence="5">Penicillin acylase family protein</fullName>
    </submittedName>
</protein>
<evidence type="ECO:0000313" key="5">
    <source>
        <dbReference type="EMBL" id="MFC0542484.1"/>
    </source>
</evidence>
<reference evidence="5 6" key="1">
    <citation type="submission" date="2024-09" db="EMBL/GenBank/DDBJ databases">
        <authorList>
            <person name="Sun Q."/>
            <person name="Mori K."/>
        </authorList>
    </citation>
    <scope>NUCLEOTIDE SEQUENCE [LARGE SCALE GENOMIC DNA]</scope>
    <source>
        <strain evidence="5 6">TBRC 1432</strain>
    </source>
</reference>
<feature type="signal peptide" evidence="4">
    <location>
        <begin position="1"/>
        <end position="23"/>
    </location>
</feature>
<organism evidence="5 6">
    <name type="scientific">Kutzneria chonburiensis</name>
    <dbReference type="NCBI Taxonomy" id="1483604"/>
    <lineage>
        <taxon>Bacteria</taxon>
        <taxon>Bacillati</taxon>
        <taxon>Actinomycetota</taxon>
        <taxon>Actinomycetes</taxon>
        <taxon>Pseudonocardiales</taxon>
        <taxon>Pseudonocardiaceae</taxon>
        <taxon>Kutzneria</taxon>
    </lineage>
</organism>
<evidence type="ECO:0000256" key="2">
    <source>
        <dbReference type="ARBA" id="ARBA00022801"/>
    </source>
</evidence>
<keyword evidence="4" id="KW-0732">Signal</keyword>
<evidence type="ECO:0000313" key="6">
    <source>
        <dbReference type="Proteomes" id="UP001589810"/>
    </source>
</evidence>
<dbReference type="PANTHER" id="PTHR34218:SF4">
    <property type="entry name" value="ACYL-HOMOSERINE LACTONE ACYLASE QUIP"/>
    <property type="match status" value="1"/>
</dbReference>
<dbReference type="InterPro" id="IPR002692">
    <property type="entry name" value="S45"/>
</dbReference>
<comment type="similarity">
    <text evidence="1">Belongs to the peptidase S45 family.</text>
</comment>
<evidence type="ECO:0000256" key="4">
    <source>
        <dbReference type="SAM" id="SignalP"/>
    </source>
</evidence>
<dbReference type="Pfam" id="PF01804">
    <property type="entry name" value="Penicil_amidase"/>
    <property type="match status" value="1"/>
</dbReference>
<dbReference type="InterPro" id="IPR043147">
    <property type="entry name" value="Penicillin_amidase_A-knob"/>
</dbReference>
<dbReference type="RefSeq" id="WP_273940902.1">
    <property type="nucleotide sequence ID" value="NZ_CP097263.1"/>
</dbReference>
<dbReference type="Gene3D" id="1.10.1400.10">
    <property type="match status" value="1"/>
</dbReference>
<dbReference type="Gene3D" id="3.60.20.10">
    <property type="entry name" value="Glutamine Phosphoribosylpyrophosphate, subunit 1, domain 1"/>
    <property type="match status" value="1"/>
</dbReference>
<comment type="caution">
    <text evidence="5">The sequence shown here is derived from an EMBL/GenBank/DDBJ whole genome shotgun (WGS) entry which is preliminary data.</text>
</comment>
<dbReference type="InterPro" id="IPR023343">
    <property type="entry name" value="Penicillin_amidase_dom1"/>
</dbReference>
<dbReference type="PIRSF" id="PIRSF001227">
    <property type="entry name" value="Pen_acylase"/>
    <property type="match status" value="1"/>
</dbReference>
<dbReference type="InterPro" id="IPR014395">
    <property type="entry name" value="Pen/GL7ACA/AHL_acylase"/>
</dbReference>
<dbReference type="Gene3D" id="2.30.120.10">
    <property type="match status" value="1"/>
</dbReference>
<gene>
    <name evidence="5" type="ORF">ACFFH7_13380</name>
</gene>
<accession>A0ABV6MQ88</accession>
<dbReference type="Proteomes" id="UP001589810">
    <property type="component" value="Unassembled WGS sequence"/>
</dbReference>
<evidence type="ECO:0000256" key="3">
    <source>
        <dbReference type="ARBA" id="ARBA00023145"/>
    </source>
</evidence>
<dbReference type="SUPFAM" id="SSF56235">
    <property type="entry name" value="N-terminal nucleophile aminohydrolases (Ntn hydrolases)"/>
    <property type="match status" value="1"/>
</dbReference>
<keyword evidence="6" id="KW-1185">Reference proteome</keyword>
<proteinExistence type="inferred from homology"/>